<dbReference type="CDD" id="cd11060">
    <property type="entry name" value="CYP57A1-like"/>
    <property type="match status" value="1"/>
</dbReference>
<comment type="caution">
    <text evidence="9">The sequence shown here is derived from an EMBL/GenBank/DDBJ whole genome shotgun (WGS) entry which is preliminary data.</text>
</comment>
<protein>
    <submittedName>
        <fullName evidence="9">Pisatin demethylase (Cytochrome P450)</fullName>
    </submittedName>
</protein>
<evidence type="ECO:0000313" key="9">
    <source>
        <dbReference type="EMBL" id="KZL77791.1"/>
    </source>
</evidence>
<dbReference type="EMBL" id="LFIV01000005">
    <property type="protein sequence ID" value="KZL77791.1"/>
    <property type="molecule type" value="Genomic_DNA"/>
</dbReference>
<keyword evidence="9" id="KW-0489">Methyltransferase</keyword>
<dbReference type="PRINTS" id="PR00463">
    <property type="entry name" value="EP450I"/>
</dbReference>
<comment type="similarity">
    <text evidence="2 7">Belongs to the cytochrome P450 family.</text>
</comment>
<keyword evidence="3 6" id="KW-0349">Heme</keyword>
<reference evidence="9 10" key="1">
    <citation type="submission" date="2015-06" db="EMBL/GenBank/DDBJ databases">
        <title>Survival trade-offs in plant roots during colonization by closely related pathogenic and mutualistic fungi.</title>
        <authorList>
            <person name="Hacquard S."/>
            <person name="Kracher B."/>
            <person name="Hiruma K."/>
            <person name="Weinman A."/>
            <person name="Muench P."/>
            <person name="Garrido Oter R."/>
            <person name="Ver Loren van Themaat E."/>
            <person name="Dallerey J.-F."/>
            <person name="Damm U."/>
            <person name="Henrissat B."/>
            <person name="Lespinet O."/>
            <person name="Thon M."/>
            <person name="Kemen E."/>
            <person name="McHardy A.C."/>
            <person name="Schulze-Lefert P."/>
            <person name="O'Connell R.J."/>
        </authorList>
    </citation>
    <scope>NUCLEOTIDE SEQUENCE [LARGE SCALE GENOMIC DNA]</scope>
    <source>
        <strain evidence="9 10">0861</strain>
    </source>
</reference>
<keyword evidence="9" id="KW-0808">Transferase</keyword>
<dbReference type="SUPFAM" id="SSF48264">
    <property type="entry name" value="Cytochrome P450"/>
    <property type="match status" value="1"/>
</dbReference>
<dbReference type="GO" id="GO:0004497">
    <property type="term" value="F:monooxygenase activity"/>
    <property type="evidence" value="ECO:0007669"/>
    <property type="project" value="UniProtKB-KW"/>
</dbReference>
<dbReference type="Pfam" id="PF00067">
    <property type="entry name" value="p450"/>
    <property type="match status" value="1"/>
</dbReference>
<dbReference type="AlphaFoldDB" id="A0A166YL41"/>
<evidence type="ECO:0000313" key="10">
    <source>
        <dbReference type="Proteomes" id="UP000076552"/>
    </source>
</evidence>
<dbReference type="Proteomes" id="UP000076552">
    <property type="component" value="Unassembled WGS sequence"/>
</dbReference>
<organism evidence="9 10">
    <name type="scientific">Colletotrichum tofieldiae</name>
    <dbReference type="NCBI Taxonomy" id="708197"/>
    <lineage>
        <taxon>Eukaryota</taxon>
        <taxon>Fungi</taxon>
        <taxon>Dikarya</taxon>
        <taxon>Ascomycota</taxon>
        <taxon>Pezizomycotina</taxon>
        <taxon>Sordariomycetes</taxon>
        <taxon>Hypocreomycetidae</taxon>
        <taxon>Glomerellales</taxon>
        <taxon>Glomerellaceae</taxon>
        <taxon>Colletotrichum</taxon>
        <taxon>Colletotrichum spaethianum species complex</taxon>
    </lineage>
</organism>
<evidence type="ECO:0000256" key="5">
    <source>
        <dbReference type="ARBA" id="ARBA00023004"/>
    </source>
</evidence>
<keyword evidence="5 6" id="KW-0408">Iron</keyword>
<evidence type="ECO:0000256" key="6">
    <source>
        <dbReference type="PIRSR" id="PIRSR602401-1"/>
    </source>
</evidence>
<dbReference type="InterPro" id="IPR002401">
    <property type="entry name" value="Cyt_P450_E_grp-I"/>
</dbReference>
<dbReference type="InterPro" id="IPR050121">
    <property type="entry name" value="Cytochrome_P450_monoxygenase"/>
</dbReference>
<comment type="cofactor">
    <cofactor evidence="1 6">
        <name>heme</name>
        <dbReference type="ChEBI" id="CHEBI:30413"/>
    </cofactor>
</comment>
<dbReference type="GO" id="GO:0020037">
    <property type="term" value="F:heme binding"/>
    <property type="evidence" value="ECO:0007669"/>
    <property type="project" value="InterPro"/>
</dbReference>
<evidence type="ECO:0000256" key="1">
    <source>
        <dbReference type="ARBA" id="ARBA00001971"/>
    </source>
</evidence>
<evidence type="ECO:0000256" key="8">
    <source>
        <dbReference type="SAM" id="Phobius"/>
    </source>
</evidence>
<keyword evidence="10" id="KW-1185">Reference proteome</keyword>
<sequence length="518" mass="58239">MATNATASFTIPIQSWDSGWAWLKAHPLLTLLAVVVTQLYLTKRRQGLKDIPGPWLASFSNVWKLRAVWKQNMHRENLRAHEDYGDIVRIGPNHVSLADPKSLRAIYGVQNVFSKSAFYPLAEAIYRGRFLPTLFTTTSNDYHMRLKRGSVKAFSMDTVAGLEPYVDKCVGLLLQRLREVSDNGKVPINPVSWMHYFAFDVLGQVNFSKDLGFLDKGRDLDGIIAAIGGLLVYVSLVNRNLRHPPRPAATANLVFSLAQVEERLKTPVERRDILNQLLASHKADPDSLTLDEIIAITTTNVIAGSDTTAVSLSSVIYHLSKFPEKKKKLEDEIASAQREGRASNPITYAEAIKLPYLSAVINEAMRMHPATGFILERVVPKGGVMLHDVHLNEGTVVGVNAWVIHRNKAVFGEDVHTFRPERWIEGDEERIKEMKRNQFSFGYGPRSCIGKNISILEMWKVTFELYRHFDVSLVGDAEWQINGSWFTPQSNIEVIVRPRDTGADQQGERREGRGPGLS</sequence>
<evidence type="ECO:0000256" key="2">
    <source>
        <dbReference type="ARBA" id="ARBA00010617"/>
    </source>
</evidence>
<dbReference type="PROSITE" id="PS00086">
    <property type="entry name" value="CYTOCHROME_P450"/>
    <property type="match status" value="1"/>
</dbReference>
<dbReference type="PANTHER" id="PTHR24305">
    <property type="entry name" value="CYTOCHROME P450"/>
    <property type="match status" value="1"/>
</dbReference>
<keyword evidence="7" id="KW-0560">Oxidoreductase</keyword>
<dbReference type="InterPro" id="IPR017972">
    <property type="entry name" value="Cyt_P450_CS"/>
</dbReference>
<keyword evidence="8" id="KW-0472">Membrane</keyword>
<feature type="transmembrane region" description="Helical" evidence="8">
    <location>
        <begin position="20"/>
        <end position="41"/>
    </location>
</feature>
<feature type="binding site" description="axial binding residue" evidence="6">
    <location>
        <position position="448"/>
    </location>
    <ligand>
        <name>heme</name>
        <dbReference type="ChEBI" id="CHEBI:30413"/>
    </ligand>
    <ligandPart>
        <name>Fe</name>
        <dbReference type="ChEBI" id="CHEBI:18248"/>
    </ligandPart>
</feature>
<dbReference type="GO" id="GO:0008168">
    <property type="term" value="F:methyltransferase activity"/>
    <property type="evidence" value="ECO:0007669"/>
    <property type="project" value="UniProtKB-KW"/>
</dbReference>
<dbReference type="PRINTS" id="PR00385">
    <property type="entry name" value="P450"/>
</dbReference>
<evidence type="ECO:0000256" key="7">
    <source>
        <dbReference type="RuleBase" id="RU000461"/>
    </source>
</evidence>
<evidence type="ECO:0000256" key="3">
    <source>
        <dbReference type="ARBA" id="ARBA00022617"/>
    </source>
</evidence>
<proteinExistence type="inferred from homology"/>
<dbReference type="GO" id="GO:0032259">
    <property type="term" value="P:methylation"/>
    <property type="evidence" value="ECO:0007669"/>
    <property type="project" value="UniProtKB-KW"/>
</dbReference>
<evidence type="ECO:0000256" key="4">
    <source>
        <dbReference type="ARBA" id="ARBA00022723"/>
    </source>
</evidence>
<keyword evidence="8" id="KW-0812">Transmembrane</keyword>
<dbReference type="InterPro" id="IPR036396">
    <property type="entry name" value="Cyt_P450_sf"/>
</dbReference>
<keyword evidence="4 6" id="KW-0479">Metal-binding</keyword>
<dbReference type="GO" id="GO:0016705">
    <property type="term" value="F:oxidoreductase activity, acting on paired donors, with incorporation or reduction of molecular oxygen"/>
    <property type="evidence" value="ECO:0007669"/>
    <property type="project" value="InterPro"/>
</dbReference>
<dbReference type="Gene3D" id="1.10.630.10">
    <property type="entry name" value="Cytochrome P450"/>
    <property type="match status" value="1"/>
</dbReference>
<keyword evidence="8" id="KW-1133">Transmembrane helix</keyword>
<dbReference type="STRING" id="708197.A0A166YL41"/>
<accession>A0A166YL41</accession>
<keyword evidence="7" id="KW-0503">Monooxygenase</keyword>
<name>A0A166YL41_9PEZI</name>
<dbReference type="PANTHER" id="PTHR24305:SF232">
    <property type="entry name" value="P450, PUTATIVE (EUROFUNG)-RELATED"/>
    <property type="match status" value="1"/>
</dbReference>
<dbReference type="GO" id="GO:0005506">
    <property type="term" value="F:iron ion binding"/>
    <property type="evidence" value="ECO:0007669"/>
    <property type="project" value="InterPro"/>
</dbReference>
<dbReference type="InterPro" id="IPR001128">
    <property type="entry name" value="Cyt_P450"/>
</dbReference>
<gene>
    <name evidence="9" type="ORF">CT0861_06648</name>
</gene>